<gene>
    <name evidence="1" type="ORF">BDD14_2827</name>
</gene>
<organism evidence="1 2">
    <name type="scientific">Edaphobacter modestus</name>
    <dbReference type="NCBI Taxonomy" id="388466"/>
    <lineage>
        <taxon>Bacteria</taxon>
        <taxon>Pseudomonadati</taxon>
        <taxon>Acidobacteriota</taxon>
        <taxon>Terriglobia</taxon>
        <taxon>Terriglobales</taxon>
        <taxon>Acidobacteriaceae</taxon>
        <taxon>Edaphobacter</taxon>
    </lineage>
</organism>
<accession>A0A4Q7YVE1</accession>
<reference evidence="1 2" key="1">
    <citation type="submission" date="2019-02" db="EMBL/GenBank/DDBJ databases">
        <title>Genomic Encyclopedia of Archaeal and Bacterial Type Strains, Phase II (KMG-II): from individual species to whole genera.</title>
        <authorList>
            <person name="Goeker M."/>
        </authorList>
    </citation>
    <scope>NUCLEOTIDE SEQUENCE [LARGE SCALE GENOMIC DNA]</scope>
    <source>
        <strain evidence="1 2">DSM 18101</strain>
    </source>
</reference>
<dbReference type="Proteomes" id="UP000292958">
    <property type="component" value="Unassembled WGS sequence"/>
</dbReference>
<protein>
    <submittedName>
        <fullName evidence="1">Uncharacterized protein</fullName>
    </submittedName>
</protein>
<name>A0A4Q7YVE1_9BACT</name>
<keyword evidence="2" id="KW-1185">Reference proteome</keyword>
<evidence type="ECO:0000313" key="2">
    <source>
        <dbReference type="Proteomes" id="UP000292958"/>
    </source>
</evidence>
<dbReference type="AlphaFoldDB" id="A0A4Q7YVE1"/>
<proteinExistence type="predicted"/>
<evidence type="ECO:0000313" key="1">
    <source>
        <dbReference type="EMBL" id="RZU41314.1"/>
    </source>
</evidence>
<dbReference type="OrthoDB" id="9153559at2"/>
<comment type="caution">
    <text evidence="1">The sequence shown here is derived from an EMBL/GenBank/DDBJ whole genome shotgun (WGS) entry which is preliminary data.</text>
</comment>
<sequence length="62" mass="7264">MEIRSKRLSRPEGTVTDIQRFIATYGDKDSHLAEEFVNIFHPDIIAEGWEGMTTREWLLRIS</sequence>
<dbReference type="EMBL" id="SHKW01000001">
    <property type="protein sequence ID" value="RZU41314.1"/>
    <property type="molecule type" value="Genomic_DNA"/>
</dbReference>